<comment type="subcellular location">
    <subcellularLocation>
        <location evidence="4">Membrane</location>
        <topology evidence="4">Single-pass type II membrane protein</topology>
    </subcellularLocation>
</comment>
<dbReference type="CDD" id="cd06530">
    <property type="entry name" value="S26_SPase_I"/>
    <property type="match status" value="1"/>
</dbReference>
<dbReference type="EMBL" id="DSVL01000176">
    <property type="protein sequence ID" value="HFH28984.1"/>
    <property type="molecule type" value="Genomic_DNA"/>
</dbReference>
<keyword evidence="4" id="KW-0472">Membrane</keyword>
<dbReference type="PANTHER" id="PTHR43390">
    <property type="entry name" value="SIGNAL PEPTIDASE I"/>
    <property type="match status" value="1"/>
</dbReference>
<evidence type="ECO:0000256" key="1">
    <source>
        <dbReference type="ARBA" id="ARBA00009370"/>
    </source>
</evidence>
<keyword evidence="4 6" id="KW-0378">Hydrolase</keyword>
<dbReference type="PANTHER" id="PTHR43390:SF1">
    <property type="entry name" value="CHLOROPLAST PROCESSING PEPTIDASE"/>
    <property type="match status" value="1"/>
</dbReference>
<dbReference type="GO" id="GO:0016020">
    <property type="term" value="C:membrane"/>
    <property type="evidence" value="ECO:0007669"/>
    <property type="project" value="UniProtKB-SubCell"/>
</dbReference>
<gene>
    <name evidence="6" type="primary">lepB</name>
    <name evidence="6" type="ORF">ENS59_05660</name>
</gene>
<feature type="active site" evidence="3">
    <location>
        <position position="91"/>
    </location>
</feature>
<dbReference type="SUPFAM" id="SSF51306">
    <property type="entry name" value="LexA/Signal peptidase"/>
    <property type="match status" value="1"/>
</dbReference>
<dbReference type="RefSeq" id="WP_304239575.1">
    <property type="nucleotide sequence ID" value="NZ_JAJUIP010000001.1"/>
</dbReference>
<evidence type="ECO:0000256" key="3">
    <source>
        <dbReference type="PIRSR" id="PIRSR600223-1"/>
    </source>
</evidence>
<evidence type="ECO:0000256" key="2">
    <source>
        <dbReference type="ARBA" id="ARBA00019232"/>
    </source>
</evidence>
<evidence type="ECO:0000313" key="6">
    <source>
        <dbReference type="EMBL" id="HFH28984.1"/>
    </source>
</evidence>
<keyword evidence="4" id="KW-0812">Transmembrane</keyword>
<comment type="caution">
    <text evidence="6">The sequence shown here is derived from an EMBL/GenBank/DDBJ whole genome shotgun (WGS) entry which is preliminary data.</text>
</comment>
<keyword evidence="4" id="KW-0645">Protease</keyword>
<accession>A0A7C3IGM6</accession>
<feature type="transmembrane region" description="Helical" evidence="4">
    <location>
        <begin position="12"/>
        <end position="33"/>
    </location>
</feature>
<dbReference type="EC" id="3.4.21.89" evidence="4"/>
<evidence type="ECO:0000256" key="4">
    <source>
        <dbReference type="RuleBase" id="RU362042"/>
    </source>
</evidence>
<name>A0A7C3IGM6_9SPIR</name>
<keyword evidence="4" id="KW-1133">Transmembrane helix</keyword>
<feature type="domain" description="Peptidase S26" evidence="5">
    <location>
        <begin position="11"/>
        <end position="94"/>
    </location>
</feature>
<dbReference type="InterPro" id="IPR019533">
    <property type="entry name" value="Peptidase_S26"/>
</dbReference>
<dbReference type="GO" id="GO:0004252">
    <property type="term" value="F:serine-type endopeptidase activity"/>
    <property type="evidence" value="ECO:0007669"/>
    <property type="project" value="InterPro"/>
</dbReference>
<dbReference type="Pfam" id="PF10502">
    <property type="entry name" value="Peptidase_S26"/>
    <property type="match status" value="1"/>
</dbReference>
<dbReference type="NCBIfam" id="TIGR02227">
    <property type="entry name" value="sigpep_I_bact"/>
    <property type="match status" value="1"/>
</dbReference>
<reference evidence="6" key="1">
    <citation type="journal article" date="2020" name="mSystems">
        <title>Genome- and Community-Level Interaction Insights into Carbon Utilization and Element Cycling Functions of Hydrothermarchaeota in Hydrothermal Sediment.</title>
        <authorList>
            <person name="Zhou Z."/>
            <person name="Liu Y."/>
            <person name="Xu W."/>
            <person name="Pan J."/>
            <person name="Luo Z.H."/>
            <person name="Li M."/>
        </authorList>
    </citation>
    <scope>NUCLEOTIDE SEQUENCE [LARGE SCALE GENOMIC DNA]</scope>
    <source>
        <strain evidence="6">SpSt-503</strain>
    </source>
</reference>
<comment type="similarity">
    <text evidence="1 4">Belongs to the peptidase S26 family.</text>
</comment>
<dbReference type="Gene3D" id="2.10.109.10">
    <property type="entry name" value="Umud Fragment, subunit A"/>
    <property type="match status" value="1"/>
</dbReference>
<comment type="catalytic activity">
    <reaction evidence="4">
        <text>Cleavage of hydrophobic, N-terminal signal or leader sequences from secreted and periplasmic proteins.</text>
        <dbReference type="EC" id="3.4.21.89"/>
    </reaction>
</comment>
<dbReference type="GO" id="GO:0009003">
    <property type="term" value="F:signal peptidase activity"/>
    <property type="evidence" value="ECO:0007669"/>
    <property type="project" value="UniProtKB-EC"/>
</dbReference>
<dbReference type="AlphaFoldDB" id="A0A7C3IGM6"/>
<dbReference type="InterPro" id="IPR000223">
    <property type="entry name" value="Pept_S26A_signal_pept_1"/>
</dbReference>
<feature type="active site" evidence="3">
    <location>
        <position position="38"/>
    </location>
</feature>
<dbReference type="GO" id="GO:0006465">
    <property type="term" value="P:signal peptide processing"/>
    <property type="evidence" value="ECO:0007669"/>
    <property type="project" value="InterPro"/>
</dbReference>
<organism evidence="6">
    <name type="scientific">Gracilinema caldarium</name>
    <dbReference type="NCBI Taxonomy" id="215591"/>
    <lineage>
        <taxon>Bacteria</taxon>
        <taxon>Pseudomonadati</taxon>
        <taxon>Spirochaetota</taxon>
        <taxon>Spirochaetia</taxon>
        <taxon>Spirochaetales</taxon>
        <taxon>Breznakiellaceae</taxon>
        <taxon>Gracilinema</taxon>
    </lineage>
</organism>
<dbReference type="InterPro" id="IPR036286">
    <property type="entry name" value="LexA/Signal_pep-like_sf"/>
</dbReference>
<sequence>MKDPKRDISLGFTIIGALFVALLIKLCCFDIMIAEGESMRPTISSGRILFINKLAYGFRFPWSTAYTLRWAYPRIGDIIVFSSPQGTIAVKRCVQIEDGKYIIVLGENSEVSYDSRNYGPISADFVLGRVEGIR</sequence>
<protein>
    <recommendedName>
        <fullName evidence="2 4">Signal peptidase I</fullName>
        <ecNumber evidence="4">3.4.21.89</ecNumber>
    </recommendedName>
</protein>
<evidence type="ECO:0000259" key="5">
    <source>
        <dbReference type="Pfam" id="PF10502"/>
    </source>
</evidence>
<proteinExistence type="inferred from homology"/>